<evidence type="ECO:0000256" key="2">
    <source>
        <dbReference type="ARBA" id="ARBA00022723"/>
    </source>
</evidence>
<accession>A0A8H3BFT4</accession>
<dbReference type="Proteomes" id="UP000663888">
    <property type="component" value="Unassembled WGS sequence"/>
</dbReference>
<evidence type="ECO:0000256" key="1">
    <source>
        <dbReference type="ARBA" id="ARBA00013081"/>
    </source>
</evidence>
<dbReference type="SMART" id="SM00156">
    <property type="entry name" value="PP2Ac"/>
    <property type="match status" value="1"/>
</dbReference>
<evidence type="ECO:0000313" key="7">
    <source>
        <dbReference type="EMBL" id="CAE6455304.1"/>
    </source>
</evidence>
<evidence type="ECO:0000256" key="4">
    <source>
        <dbReference type="ARBA" id="ARBA00023211"/>
    </source>
</evidence>
<dbReference type="InterPro" id="IPR029052">
    <property type="entry name" value="Metallo-depent_PP-like"/>
</dbReference>
<comment type="catalytic activity">
    <reaction evidence="5">
        <text>O-phospho-L-threonyl-[protein] + H2O = L-threonyl-[protein] + phosphate</text>
        <dbReference type="Rhea" id="RHEA:47004"/>
        <dbReference type="Rhea" id="RHEA-COMP:11060"/>
        <dbReference type="Rhea" id="RHEA-COMP:11605"/>
        <dbReference type="ChEBI" id="CHEBI:15377"/>
        <dbReference type="ChEBI" id="CHEBI:30013"/>
        <dbReference type="ChEBI" id="CHEBI:43474"/>
        <dbReference type="ChEBI" id="CHEBI:61977"/>
        <dbReference type="EC" id="3.1.3.16"/>
    </reaction>
</comment>
<evidence type="ECO:0000256" key="3">
    <source>
        <dbReference type="ARBA" id="ARBA00022801"/>
    </source>
</evidence>
<dbReference type="InterPro" id="IPR004843">
    <property type="entry name" value="Calcineurin-like_PHP"/>
</dbReference>
<dbReference type="GO" id="GO:0004722">
    <property type="term" value="F:protein serine/threonine phosphatase activity"/>
    <property type="evidence" value="ECO:0007669"/>
    <property type="project" value="UniProtKB-EC"/>
</dbReference>
<feature type="domain" description="Serine/threonine specific protein phosphatases" evidence="6">
    <location>
        <begin position="18"/>
        <end position="271"/>
    </location>
</feature>
<dbReference type="Gene3D" id="3.60.21.10">
    <property type="match status" value="2"/>
</dbReference>
<dbReference type="PRINTS" id="PR00114">
    <property type="entry name" value="STPHPHTASE"/>
</dbReference>
<gene>
    <name evidence="7" type="ORF">RDB_LOCUS76567</name>
</gene>
<dbReference type="SUPFAM" id="SSF51316">
    <property type="entry name" value="Mss4-like"/>
    <property type="match status" value="1"/>
</dbReference>
<evidence type="ECO:0000256" key="5">
    <source>
        <dbReference type="ARBA" id="ARBA00048336"/>
    </source>
</evidence>
<protein>
    <recommendedName>
        <fullName evidence="1">protein-serine/threonine phosphatase</fullName>
        <ecNumber evidence="1">3.1.3.16</ecNumber>
    </recommendedName>
</protein>
<dbReference type="EC" id="3.1.3.16" evidence="1"/>
<proteinExistence type="predicted"/>
<keyword evidence="3" id="KW-0378">Hydrolase</keyword>
<evidence type="ECO:0000313" key="8">
    <source>
        <dbReference type="Proteomes" id="UP000663888"/>
    </source>
</evidence>
<dbReference type="PANTHER" id="PTHR45619">
    <property type="entry name" value="SERINE/THREONINE-PROTEIN PHOSPHATASE PP2A-RELATED"/>
    <property type="match status" value="1"/>
</dbReference>
<dbReference type="InterPro" id="IPR047129">
    <property type="entry name" value="PPA2-like"/>
</dbReference>
<dbReference type="CDD" id="cd07415">
    <property type="entry name" value="MPP_PP2A_PP4_PP6"/>
    <property type="match status" value="1"/>
</dbReference>
<dbReference type="SUPFAM" id="SSF56300">
    <property type="entry name" value="Metallo-dependent phosphatases"/>
    <property type="match status" value="1"/>
</dbReference>
<sequence length="394" mass="44523">MPSDLDLQIEQLKRCEPISEAQVKELCLKAREILIEEGNVQYVDAPVTICGDIHGQFFDLIELFKMGGFCPETNYLFMGDFVDRGFYSVETFLLLLAFKVRYPDRITLIRVVALENNVFLVQVYGFYDECQPLGAVVDGRVFCVHGGLSPNINAIDQIRMIDRKQEVPHDGAMCDLLWSDPDDIADWGLSPRGAGFLFGAKVTKMFAHHNAIDLIARAHQLAMEGYKLMFDQTIVTVWSAPNYCYRCGNVASILELDENLRQEYKVFRHAPSVGGYMGSVNIMGLTKSLSVEGESNVKSYTPKHSETGETLTSKRFFCQNCGSMLWLHDPTWDEWIYPFASAIDTPLPKADKTLSIMRSSCPDYIPVPEGSVVVQKYNDEGIEQWHKNHGAWVD</sequence>
<keyword evidence="2" id="KW-0479">Metal-binding</keyword>
<organism evidence="7 8">
    <name type="scientific">Rhizoctonia solani</name>
    <dbReference type="NCBI Taxonomy" id="456999"/>
    <lineage>
        <taxon>Eukaryota</taxon>
        <taxon>Fungi</taxon>
        <taxon>Dikarya</taxon>
        <taxon>Basidiomycota</taxon>
        <taxon>Agaricomycotina</taxon>
        <taxon>Agaricomycetes</taxon>
        <taxon>Cantharellales</taxon>
        <taxon>Ceratobasidiaceae</taxon>
        <taxon>Rhizoctonia</taxon>
    </lineage>
</organism>
<name>A0A8H3BFT4_9AGAM</name>
<dbReference type="EMBL" id="CAJMWX010001047">
    <property type="protein sequence ID" value="CAE6455304.1"/>
    <property type="molecule type" value="Genomic_DNA"/>
</dbReference>
<evidence type="ECO:0000259" key="6">
    <source>
        <dbReference type="SMART" id="SM00156"/>
    </source>
</evidence>
<keyword evidence="4" id="KW-0464">Manganese</keyword>
<comment type="caution">
    <text evidence="7">The sequence shown here is derived from an EMBL/GenBank/DDBJ whole genome shotgun (WGS) entry which is preliminary data.</text>
</comment>
<dbReference type="GO" id="GO:0046872">
    <property type="term" value="F:metal ion binding"/>
    <property type="evidence" value="ECO:0007669"/>
    <property type="project" value="UniProtKB-KW"/>
</dbReference>
<dbReference type="AlphaFoldDB" id="A0A8H3BFT4"/>
<dbReference type="InterPro" id="IPR006186">
    <property type="entry name" value="Ser/Thr-sp_prot-phosphatase"/>
</dbReference>
<reference evidence="7" key="1">
    <citation type="submission" date="2021-01" db="EMBL/GenBank/DDBJ databases">
        <authorList>
            <person name="Kaushik A."/>
        </authorList>
    </citation>
    <scope>NUCLEOTIDE SEQUENCE</scope>
    <source>
        <strain evidence="7">AG4-R118</strain>
    </source>
</reference>
<dbReference type="Pfam" id="PF00149">
    <property type="entry name" value="Metallophos"/>
    <property type="match status" value="1"/>
</dbReference>
<dbReference type="InterPro" id="IPR011057">
    <property type="entry name" value="Mss4-like_sf"/>
</dbReference>